<keyword evidence="1" id="KW-0732">Signal</keyword>
<evidence type="ECO:0000256" key="1">
    <source>
        <dbReference type="SAM" id="SignalP"/>
    </source>
</evidence>
<evidence type="ECO:0000313" key="3">
    <source>
        <dbReference type="Proteomes" id="UP001155182"/>
    </source>
</evidence>
<accession>A0A9X2F1L3</accession>
<name>A0A9X2F1L3_9SPHI</name>
<dbReference type="Proteomes" id="UP001155182">
    <property type="component" value="Unassembled WGS sequence"/>
</dbReference>
<protein>
    <submittedName>
        <fullName evidence="2">Uncharacterized protein</fullName>
    </submittedName>
</protein>
<comment type="caution">
    <text evidence="2">The sequence shown here is derived from an EMBL/GenBank/DDBJ whole genome shotgun (WGS) entry which is preliminary data.</text>
</comment>
<dbReference type="RefSeq" id="WP_252587022.1">
    <property type="nucleotide sequence ID" value="NZ_JAMWYS010000024.1"/>
</dbReference>
<feature type="signal peptide" evidence="1">
    <location>
        <begin position="1"/>
        <end position="25"/>
    </location>
</feature>
<sequence length="145" mass="15762">MKPQLLRLTICLFLLMAGTYFSSSAQSKKVSFNTSSVVPGAEGTVKVKKDKNGNYAIDINIVNLAEPKGLTPPKKVYIVWMETAEKGIKSVGHINSSSSMFSKTKKASIETASSDKPVRIFVTAEDDNNVENPGTVVVLTTDSFW</sequence>
<keyword evidence="3" id="KW-1185">Reference proteome</keyword>
<gene>
    <name evidence="2" type="ORF">NF867_06665</name>
</gene>
<feature type="chain" id="PRO_5040803601" evidence="1">
    <location>
        <begin position="26"/>
        <end position="145"/>
    </location>
</feature>
<dbReference type="EMBL" id="JAMWYS010000024">
    <property type="protein sequence ID" value="MCO4292536.1"/>
    <property type="molecule type" value="Genomic_DNA"/>
</dbReference>
<dbReference type="AlphaFoldDB" id="A0A9X2F1L3"/>
<organism evidence="2 3">
    <name type="scientific">Solitalea agri</name>
    <dbReference type="NCBI Taxonomy" id="2953739"/>
    <lineage>
        <taxon>Bacteria</taxon>
        <taxon>Pseudomonadati</taxon>
        <taxon>Bacteroidota</taxon>
        <taxon>Sphingobacteriia</taxon>
        <taxon>Sphingobacteriales</taxon>
        <taxon>Sphingobacteriaceae</taxon>
        <taxon>Solitalea</taxon>
    </lineage>
</organism>
<evidence type="ECO:0000313" key="2">
    <source>
        <dbReference type="EMBL" id="MCO4292536.1"/>
    </source>
</evidence>
<proteinExistence type="predicted"/>
<reference evidence="2" key="1">
    <citation type="submission" date="2022-06" db="EMBL/GenBank/DDBJ databases">
        <title>Solitalea sp. MAHUQ-68 isolated from rhizospheric soil.</title>
        <authorList>
            <person name="Huq M.A."/>
        </authorList>
    </citation>
    <scope>NUCLEOTIDE SEQUENCE</scope>
    <source>
        <strain evidence="2">MAHUQ-68</strain>
    </source>
</reference>